<gene>
    <name evidence="1" type="ORF">BCR24_07675</name>
</gene>
<dbReference type="Proteomes" id="UP000094469">
    <property type="component" value="Unassembled WGS sequence"/>
</dbReference>
<dbReference type="RefSeq" id="WP_069641132.1">
    <property type="nucleotide sequence ID" value="NZ_JAFBEZ010000001.1"/>
</dbReference>
<dbReference type="EMBL" id="MIKC01000040">
    <property type="protein sequence ID" value="OEG21337.1"/>
    <property type="molecule type" value="Genomic_DNA"/>
</dbReference>
<reference evidence="2" key="1">
    <citation type="submission" date="2016-09" db="EMBL/GenBank/DDBJ databases">
        <authorList>
            <person name="Gulvik C.A."/>
        </authorList>
    </citation>
    <scope>NUCLEOTIDE SEQUENCE [LARGE SCALE GENOMIC DNA]</scope>
    <source>
        <strain evidence="2">LMG 26676</strain>
    </source>
</reference>
<evidence type="ECO:0000313" key="1">
    <source>
        <dbReference type="EMBL" id="OEG21337.1"/>
    </source>
</evidence>
<name>A0A1E5H8Q3_9ENTE</name>
<organism evidence="1 2">
    <name type="scientific">Enterococcus ureilyticus</name>
    <dbReference type="NCBI Taxonomy" id="1131292"/>
    <lineage>
        <taxon>Bacteria</taxon>
        <taxon>Bacillati</taxon>
        <taxon>Bacillota</taxon>
        <taxon>Bacilli</taxon>
        <taxon>Lactobacillales</taxon>
        <taxon>Enterococcaceae</taxon>
        <taxon>Enterococcus</taxon>
    </lineage>
</organism>
<protein>
    <submittedName>
        <fullName evidence="1">Uncharacterized protein</fullName>
    </submittedName>
</protein>
<proteinExistence type="predicted"/>
<dbReference type="AlphaFoldDB" id="A0A1E5H8Q3"/>
<evidence type="ECO:0000313" key="2">
    <source>
        <dbReference type="Proteomes" id="UP000094469"/>
    </source>
</evidence>
<accession>A0A1E5H8Q3</accession>
<comment type="caution">
    <text evidence="1">The sequence shown here is derived from an EMBL/GenBank/DDBJ whole genome shotgun (WGS) entry which is preliminary data.</text>
</comment>
<sequence>MIKDKEYYTISEVLEKLNEHPNSDNNHRGDWLNYSRKTITEIVRNDYLITKEYQLNKKERLNVEDTSYMEVYGMTKKHIKTFPKYNGIYSSNSKAELYPKPQQIDGKEEKIERVGGKLVIINKRDDEEGMRPDGYLVKSGRPQFLLSYDYVYSLMLYLENKTYPSKQIYISIFTKNDILNKFQKENMKYLAIFEVLEILEEKIAQDLKGNIDALTMEIARLEIVCSFINNNKIEAISTINVDKLYDMIDEIKQPIVFFVKTKKILDRIRKILKSETNCENEKIAQQLYEFQKYQLKKYENYIVKKRNGLYQKSSLIRIKYSETLSTVITEQVDYDVQKELIYEMNKLDIRFFNQKNA</sequence>
<keyword evidence="2" id="KW-1185">Reference proteome</keyword>